<name>A0A5C6D5L6_9BACT</name>
<reference evidence="2 3" key="1">
    <citation type="submission" date="2019-02" db="EMBL/GenBank/DDBJ databases">
        <title>Deep-cultivation of Planctomycetes and their phenomic and genomic characterization uncovers novel biology.</title>
        <authorList>
            <person name="Wiegand S."/>
            <person name="Jogler M."/>
            <person name="Boedeker C."/>
            <person name="Pinto D."/>
            <person name="Vollmers J."/>
            <person name="Rivas-Marin E."/>
            <person name="Kohn T."/>
            <person name="Peeters S.H."/>
            <person name="Heuer A."/>
            <person name="Rast P."/>
            <person name="Oberbeckmann S."/>
            <person name="Bunk B."/>
            <person name="Jeske O."/>
            <person name="Meyerdierks A."/>
            <person name="Storesund J.E."/>
            <person name="Kallscheuer N."/>
            <person name="Luecker S."/>
            <person name="Lage O.M."/>
            <person name="Pohl T."/>
            <person name="Merkel B.J."/>
            <person name="Hornburger P."/>
            <person name="Mueller R.-W."/>
            <person name="Bruemmer F."/>
            <person name="Labrenz M."/>
            <person name="Spormann A.M."/>
            <person name="Op Den Camp H."/>
            <person name="Overmann J."/>
            <person name="Amann R."/>
            <person name="Jetten M.S.M."/>
            <person name="Mascher T."/>
            <person name="Medema M.H."/>
            <person name="Devos D.P."/>
            <person name="Kaster A.-K."/>
            <person name="Ovreas L."/>
            <person name="Rohde M."/>
            <person name="Galperin M.Y."/>
            <person name="Jogler C."/>
        </authorList>
    </citation>
    <scope>NUCLEOTIDE SEQUENCE [LARGE SCALE GENOMIC DNA]</scope>
    <source>
        <strain evidence="2 3">Poly41</strain>
    </source>
</reference>
<accession>A0A5C6D5L6</accession>
<evidence type="ECO:0000256" key="1">
    <source>
        <dbReference type="SAM" id="SignalP"/>
    </source>
</evidence>
<dbReference type="Proteomes" id="UP000319143">
    <property type="component" value="Unassembled WGS sequence"/>
</dbReference>
<dbReference type="AlphaFoldDB" id="A0A5C6D5L6"/>
<gene>
    <name evidence="2" type="ORF">Poly41_64800</name>
</gene>
<comment type="caution">
    <text evidence="2">The sequence shown here is derived from an EMBL/GenBank/DDBJ whole genome shotgun (WGS) entry which is preliminary data.</text>
</comment>
<proteinExistence type="predicted"/>
<feature type="chain" id="PRO_5022765558" evidence="1">
    <location>
        <begin position="27"/>
        <end position="463"/>
    </location>
</feature>
<dbReference type="SUPFAM" id="SSF48371">
    <property type="entry name" value="ARM repeat"/>
    <property type="match status" value="1"/>
</dbReference>
<keyword evidence="1" id="KW-0732">Signal</keyword>
<dbReference type="Pfam" id="PF13646">
    <property type="entry name" value="HEAT_2"/>
    <property type="match status" value="1"/>
</dbReference>
<organism evidence="2 3">
    <name type="scientific">Novipirellula artificiosorum</name>
    <dbReference type="NCBI Taxonomy" id="2528016"/>
    <lineage>
        <taxon>Bacteria</taxon>
        <taxon>Pseudomonadati</taxon>
        <taxon>Planctomycetota</taxon>
        <taxon>Planctomycetia</taxon>
        <taxon>Pirellulales</taxon>
        <taxon>Pirellulaceae</taxon>
        <taxon>Novipirellula</taxon>
    </lineage>
</organism>
<evidence type="ECO:0000313" key="2">
    <source>
        <dbReference type="EMBL" id="TWU31011.1"/>
    </source>
</evidence>
<sequence precursor="true">MKLTSAILAILLGVAIHTAAGPIAFAQDDASSDLVSMVIELLADDDPEMRALALEQVRTTAAGEVATEQFAAQLPKLSGDAQVGLIRALAKRGDAAARPAILERMAGSSDSKVVEAGIESLGWLGNVTDVPTLIRWLGDDNPSQREAARRSLVRLQDAAVPAAIVGGITSSSAPMQATLIGILAERRALDAIPAILDAATNGDPSVRGAAMVALAELAGPEHLTGMLKGVLAAERGREQEAAEKAVMAVCNRIEDTGEQATPLLDAIRGFSASEQLVLLPTVGRVGGKQALADVMSAVRSTDPARHAIGVRALCNWPNASVAPELIDLIQSGLHDEHRISATRALIRVAPLADGRSDLEKLALLQRAMELSERDTERALVLKRAAAVRIPESLRFLLPYTDLPKSAEEACLAIVELAHHRSLREPNQVEFEVALNKVIATSQDATVVDRARRYIKGETWVRPK</sequence>
<dbReference type="RefSeq" id="WP_197231873.1">
    <property type="nucleotide sequence ID" value="NZ_SJPV01000019.1"/>
</dbReference>
<evidence type="ECO:0000313" key="3">
    <source>
        <dbReference type="Proteomes" id="UP000319143"/>
    </source>
</evidence>
<protein>
    <submittedName>
        <fullName evidence="2">HEAT repeat protein</fullName>
    </submittedName>
</protein>
<dbReference type="InterPro" id="IPR011989">
    <property type="entry name" value="ARM-like"/>
</dbReference>
<dbReference type="InterPro" id="IPR016024">
    <property type="entry name" value="ARM-type_fold"/>
</dbReference>
<feature type="signal peptide" evidence="1">
    <location>
        <begin position="1"/>
        <end position="26"/>
    </location>
</feature>
<keyword evidence="3" id="KW-1185">Reference proteome</keyword>
<dbReference type="EMBL" id="SJPV01000019">
    <property type="protein sequence ID" value="TWU31011.1"/>
    <property type="molecule type" value="Genomic_DNA"/>
</dbReference>
<dbReference type="Gene3D" id="1.25.10.10">
    <property type="entry name" value="Leucine-rich Repeat Variant"/>
    <property type="match status" value="1"/>
</dbReference>